<evidence type="ECO:0000256" key="1">
    <source>
        <dbReference type="SAM" id="Phobius"/>
    </source>
</evidence>
<reference evidence="3" key="1">
    <citation type="submission" date="2021-11" db="EMBL/GenBank/DDBJ databases">
        <title>Cultivation dependent microbiological survey of springs from the worlds oldest radium mine currently devoted to the extraction of radon-saturated water.</title>
        <authorList>
            <person name="Kapinusova G."/>
            <person name="Smrhova T."/>
            <person name="Strejcek M."/>
            <person name="Suman J."/>
            <person name="Jani K."/>
            <person name="Pajer P."/>
            <person name="Uhlik O."/>
        </authorList>
    </citation>
    <scope>NUCLEOTIDE SEQUENCE [LARGE SCALE GENOMIC DNA]</scope>
    <source>
        <strain evidence="3">J379</strain>
    </source>
</reference>
<feature type="transmembrane region" description="Helical" evidence="1">
    <location>
        <begin position="73"/>
        <end position="93"/>
    </location>
</feature>
<dbReference type="EMBL" id="CP088295">
    <property type="protein sequence ID" value="UUY05642.1"/>
    <property type="molecule type" value="Genomic_DNA"/>
</dbReference>
<proteinExistence type="predicted"/>
<dbReference type="RefSeq" id="WP_353866086.1">
    <property type="nucleotide sequence ID" value="NZ_CP088295.1"/>
</dbReference>
<dbReference type="NCBIfam" id="NF038020">
    <property type="entry name" value="HeR"/>
    <property type="match status" value="1"/>
</dbReference>
<feature type="transmembrane region" description="Helical" evidence="1">
    <location>
        <begin position="12"/>
        <end position="29"/>
    </location>
</feature>
<feature type="transmembrane region" description="Helical" evidence="1">
    <location>
        <begin position="139"/>
        <end position="156"/>
    </location>
</feature>
<keyword evidence="1" id="KW-1133">Transmembrane helix</keyword>
<feature type="transmembrane region" description="Helical" evidence="1">
    <location>
        <begin position="105"/>
        <end position="127"/>
    </location>
</feature>
<feature type="transmembrane region" description="Helical" evidence="1">
    <location>
        <begin position="50"/>
        <end position="67"/>
    </location>
</feature>
<dbReference type="Pfam" id="PF18761">
    <property type="entry name" value="Heliorhodopsin"/>
    <property type="match status" value="1"/>
</dbReference>
<keyword evidence="1" id="KW-0812">Transmembrane</keyword>
<organism evidence="2 3">
    <name type="scientific">Svornostia abyssi</name>
    <dbReference type="NCBI Taxonomy" id="2898438"/>
    <lineage>
        <taxon>Bacteria</taxon>
        <taxon>Bacillati</taxon>
        <taxon>Actinomycetota</taxon>
        <taxon>Thermoleophilia</taxon>
        <taxon>Solirubrobacterales</taxon>
        <taxon>Baekduiaceae</taxon>
        <taxon>Svornostia</taxon>
    </lineage>
</organism>
<evidence type="ECO:0000313" key="2">
    <source>
        <dbReference type="EMBL" id="UUY05642.1"/>
    </source>
</evidence>
<feature type="transmembrane region" description="Helical" evidence="1">
    <location>
        <begin position="177"/>
        <end position="194"/>
    </location>
</feature>
<gene>
    <name evidence="2" type="primary">heR</name>
    <name evidence="2" type="ORF">LRS13_09025</name>
</gene>
<name>A0ABY5PLV8_9ACTN</name>
<keyword evidence="1" id="KW-0472">Membrane</keyword>
<protein>
    <submittedName>
        <fullName evidence="2">Heliorhodopsin HeR</fullName>
    </submittedName>
</protein>
<dbReference type="InterPro" id="IPR041113">
    <property type="entry name" value="Heliorhodopsin"/>
</dbReference>
<sequence length="200" mass="22011">MGSTVLWDLPVAPAVALFLALAAVDHGLMAGPLRRWYEDSLLQGVNPARWLEYSVSASLMVVLIAMLSGTSDATALIAIFGVNTAMILFGWLMERTNRPGEVPDWRPFWFGCVAGAVPWIAITLQLAVSQSETDSVPTFVFAIFVTLFLLFNSFALNQWLQYRGRGRWANYVYGERVYLVLSLVAKSALAWQVFGGTLAG</sequence>
<evidence type="ECO:0000313" key="3">
    <source>
        <dbReference type="Proteomes" id="UP001058860"/>
    </source>
</evidence>
<dbReference type="SUPFAM" id="SSF81321">
    <property type="entry name" value="Family A G protein-coupled receptor-like"/>
    <property type="match status" value="1"/>
</dbReference>
<dbReference type="Gene3D" id="1.20.1070.10">
    <property type="entry name" value="Rhodopsin 7-helix transmembrane proteins"/>
    <property type="match status" value="1"/>
</dbReference>
<keyword evidence="3" id="KW-1185">Reference proteome</keyword>
<accession>A0ABY5PLV8</accession>
<dbReference type="Proteomes" id="UP001058860">
    <property type="component" value="Chromosome"/>
</dbReference>